<dbReference type="CDD" id="cd00099">
    <property type="entry name" value="IgV"/>
    <property type="match status" value="1"/>
</dbReference>
<keyword evidence="6" id="KW-0393">Immunoglobulin domain</keyword>
<evidence type="ECO:0000256" key="5">
    <source>
        <dbReference type="ARBA" id="ARBA00023170"/>
    </source>
</evidence>
<feature type="chain" id="PRO_5025498361" description="Ig-like domain-containing protein" evidence="7">
    <location>
        <begin position="18"/>
        <end position="127"/>
    </location>
</feature>
<feature type="domain" description="Ig-like" evidence="8">
    <location>
        <begin position="16"/>
        <end position="122"/>
    </location>
</feature>
<comment type="subcellular location">
    <subcellularLocation>
        <location evidence="1">Membrane</location>
    </subcellularLocation>
</comment>
<name>A0A673AH97_9TELE</name>
<dbReference type="SUPFAM" id="SSF48726">
    <property type="entry name" value="Immunoglobulin"/>
    <property type="match status" value="1"/>
</dbReference>
<evidence type="ECO:0000259" key="8">
    <source>
        <dbReference type="PROSITE" id="PS50835"/>
    </source>
</evidence>
<dbReference type="InterPro" id="IPR013783">
    <property type="entry name" value="Ig-like_fold"/>
</dbReference>
<evidence type="ECO:0000256" key="4">
    <source>
        <dbReference type="ARBA" id="ARBA00023136"/>
    </source>
</evidence>
<evidence type="ECO:0000256" key="3">
    <source>
        <dbReference type="ARBA" id="ARBA00022989"/>
    </source>
</evidence>
<dbReference type="InterPro" id="IPR003599">
    <property type="entry name" value="Ig_sub"/>
</dbReference>
<keyword evidence="7" id="KW-0732">Signal</keyword>
<protein>
    <recommendedName>
        <fullName evidence="8">Ig-like domain-containing protein</fullName>
    </recommendedName>
</protein>
<evidence type="ECO:0000313" key="9">
    <source>
        <dbReference type="Ensembl" id="ENSSORP00005028028.1"/>
    </source>
</evidence>
<dbReference type="InterPro" id="IPR036179">
    <property type="entry name" value="Ig-like_dom_sf"/>
</dbReference>
<organism evidence="9 10">
    <name type="scientific">Sphaeramia orbicularis</name>
    <name type="common">orbiculate cardinalfish</name>
    <dbReference type="NCBI Taxonomy" id="375764"/>
    <lineage>
        <taxon>Eukaryota</taxon>
        <taxon>Metazoa</taxon>
        <taxon>Chordata</taxon>
        <taxon>Craniata</taxon>
        <taxon>Vertebrata</taxon>
        <taxon>Euteleostomi</taxon>
        <taxon>Actinopterygii</taxon>
        <taxon>Neopterygii</taxon>
        <taxon>Teleostei</taxon>
        <taxon>Neoteleostei</taxon>
        <taxon>Acanthomorphata</taxon>
        <taxon>Gobiaria</taxon>
        <taxon>Kurtiformes</taxon>
        <taxon>Apogonoidei</taxon>
        <taxon>Apogonidae</taxon>
        <taxon>Apogoninae</taxon>
        <taxon>Sphaeramia</taxon>
    </lineage>
</organism>
<sequence>MLVTLCTLITALTYVDAVIVLTQTPAVLTVSAGQEVVLKCNIQRDVGNYVRWYKQVPGGAPQYILYFYHSLSSPSYGTGFSSDRFNSKTTSNIDYQLIINRAEVGDSAQYFCKTWDSSAAVSQRITP</sequence>
<proteinExistence type="predicted"/>
<dbReference type="SMART" id="SM00406">
    <property type="entry name" value="IGv"/>
    <property type="match status" value="1"/>
</dbReference>
<dbReference type="Gene3D" id="2.60.40.10">
    <property type="entry name" value="Immunoglobulins"/>
    <property type="match status" value="1"/>
</dbReference>
<dbReference type="InterPro" id="IPR007110">
    <property type="entry name" value="Ig-like_dom"/>
</dbReference>
<dbReference type="AlphaFoldDB" id="A0A673AH97"/>
<dbReference type="Ensembl" id="ENSSORT00005028830.1">
    <property type="protein sequence ID" value="ENSSORP00005028028.1"/>
    <property type="gene ID" value="ENSSORG00005013425.1"/>
</dbReference>
<feature type="signal peptide" evidence="7">
    <location>
        <begin position="1"/>
        <end position="17"/>
    </location>
</feature>
<keyword evidence="10" id="KW-1185">Reference proteome</keyword>
<dbReference type="GO" id="GO:0016020">
    <property type="term" value="C:membrane"/>
    <property type="evidence" value="ECO:0007669"/>
    <property type="project" value="UniProtKB-SubCell"/>
</dbReference>
<evidence type="ECO:0000256" key="6">
    <source>
        <dbReference type="ARBA" id="ARBA00023319"/>
    </source>
</evidence>
<evidence type="ECO:0000256" key="2">
    <source>
        <dbReference type="ARBA" id="ARBA00022692"/>
    </source>
</evidence>
<dbReference type="InterPro" id="IPR013106">
    <property type="entry name" value="Ig_V-set"/>
</dbReference>
<keyword evidence="2" id="KW-0812">Transmembrane</keyword>
<dbReference type="InParanoid" id="A0A673AH97"/>
<evidence type="ECO:0000256" key="7">
    <source>
        <dbReference type="SAM" id="SignalP"/>
    </source>
</evidence>
<dbReference type="Pfam" id="PF07686">
    <property type="entry name" value="V-set"/>
    <property type="match status" value="1"/>
</dbReference>
<reference evidence="9" key="2">
    <citation type="submission" date="2025-08" db="UniProtKB">
        <authorList>
            <consortium name="Ensembl"/>
        </authorList>
    </citation>
    <scope>IDENTIFICATION</scope>
</reference>
<dbReference type="PANTHER" id="PTHR19256:SF65">
    <property type="entry name" value="T CELL RECEPTOR GAMMA CONSTANT 1-RELATED"/>
    <property type="match status" value="1"/>
</dbReference>
<keyword evidence="5" id="KW-0675">Receptor</keyword>
<dbReference type="PANTHER" id="PTHR19256">
    <property type="entry name" value="T-CELL RECEPTOR GAMMA CHAIN"/>
    <property type="match status" value="1"/>
</dbReference>
<keyword evidence="3" id="KW-1133">Transmembrane helix</keyword>
<evidence type="ECO:0000256" key="1">
    <source>
        <dbReference type="ARBA" id="ARBA00004370"/>
    </source>
</evidence>
<evidence type="ECO:0000313" key="10">
    <source>
        <dbReference type="Proteomes" id="UP000472271"/>
    </source>
</evidence>
<dbReference type="Proteomes" id="UP000472271">
    <property type="component" value="Chromosome 8"/>
</dbReference>
<dbReference type="PROSITE" id="PS50835">
    <property type="entry name" value="IG_LIKE"/>
    <property type="match status" value="1"/>
</dbReference>
<reference evidence="9" key="1">
    <citation type="submission" date="2019-06" db="EMBL/GenBank/DDBJ databases">
        <authorList>
            <consortium name="Wellcome Sanger Institute Data Sharing"/>
        </authorList>
    </citation>
    <scope>NUCLEOTIDE SEQUENCE [LARGE SCALE GENOMIC DNA]</scope>
</reference>
<accession>A0A673AH97</accession>
<dbReference type="InterPro" id="IPR051117">
    <property type="entry name" value="TRG_var/const_region"/>
</dbReference>
<reference evidence="9" key="3">
    <citation type="submission" date="2025-09" db="UniProtKB">
        <authorList>
            <consortium name="Ensembl"/>
        </authorList>
    </citation>
    <scope>IDENTIFICATION</scope>
</reference>
<dbReference type="SMART" id="SM00409">
    <property type="entry name" value="IG"/>
    <property type="match status" value="1"/>
</dbReference>
<keyword evidence="4" id="KW-0472">Membrane</keyword>